<dbReference type="OrthoDB" id="1769137at2"/>
<keyword evidence="5" id="KW-0805">Transcription regulation</keyword>
<comment type="subcellular location">
    <subcellularLocation>
        <location evidence="1">Cytoplasm</location>
    </subcellularLocation>
</comment>
<dbReference type="SMART" id="SM00448">
    <property type="entry name" value="REC"/>
    <property type="match status" value="1"/>
</dbReference>
<evidence type="ECO:0008006" key="13">
    <source>
        <dbReference type="Google" id="ProtNLM"/>
    </source>
</evidence>
<evidence type="ECO:0000256" key="1">
    <source>
        <dbReference type="ARBA" id="ARBA00004496"/>
    </source>
</evidence>
<dbReference type="SUPFAM" id="SSF52172">
    <property type="entry name" value="CheY-like"/>
    <property type="match status" value="1"/>
</dbReference>
<proteinExistence type="predicted"/>
<dbReference type="CDD" id="cd17536">
    <property type="entry name" value="REC_YesN-like"/>
    <property type="match status" value="1"/>
</dbReference>
<dbReference type="GO" id="GO:0043565">
    <property type="term" value="F:sequence-specific DNA binding"/>
    <property type="evidence" value="ECO:0007669"/>
    <property type="project" value="InterPro"/>
</dbReference>
<keyword evidence="2" id="KW-0963">Cytoplasm</keyword>
<organism evidence="11 12">
    <name type="scientific">Paenibacillus oryzisoli</name>
    <dbReference type="NCBI Taxonomy" id="1850517"/>
    <lineage>
        <taxon>Bacteria</taxon>
        <taxon>Bacillati</taxon>
        <taxon>Bacillota</taxon>
        <taxon>Bacilli</taxon>
        <taxon>Bacillales</taxon>
        <taxon>Paenibacillaceae</taxon>
        <taxon>Paenibacillus</taxon>
    </lineage>
</organism>
<evidence type="ECO:0000256" key="4">
    <source>
        <dbReference type="ARBA" id="ARBA00023012"/>
    </source>
</evidence>
<dbReference type="InterPro" id="IPR009057">
    <property type="entry name" value="Homeodomain-like_sf"/>
</dbReference>
<dbReference type="GO" id="GO:0005737">
    <property type="term" value="C:cytoplasm"/>
    <property type="evidence" value="ECO:0007669"/>
    <property type="project" value="UniProtKB-SubCell"/>
</dbReference>
<evidence type="ECO:0000256" key="7">
    <source>
        <dbReference type="ARBA" id="ARBA00023163"/>
    </source>
</evidence>
<dbReference type="EMBL" id="LYPB01000044">
    <property type="protein sequence ID" value="OAS22736.1"/>
    <property type="molecule type" value="Genomic_DNA"/>
</dbReference>
<evidence type="ECO:0000259" key="10">
    <source>
        <dbReference type="PROSITE" id="PS50110"/>
    </source>
</evidence>
<dbReference type="Pfam" id="PF00072">
    <property type="entry name" value="Response_reg"/>
    <property type="match status" value="1"/>
</dbReference>
<keyword evidence="6" id="KW-0238">DNA-binding</keyword>
<feature type="domain" description="Response regulatory" evidence="10">
    <location>
        <begin position="3"/>
        <end position="119"/>
    </location>
</feature>
<dbReference type="Pfam" id="PF12833">
    <property type="entry name" value="HTH_18"/>
    <property type="match status" value="1"/>
</dbReference>
<dbReference type="SUPFAM" id="SSF46689">
    <property type="entry name" value="Homeodomain-like"/>
    <property type="match status" value="2"/>
</dbReference>
<reference evidence="11 12" key="1">
    <citation type="submission" date="2016-05" db="EMBL/GenBank/DDBJ databases">
        <title>Paenibacillus sp. 1ZS3-15 nov., isolated from the rhizosphere soil.</title>
        <authorList>
            <person name="Zhang X.X."/>
            <person name="Zhang J."/>
        </authorList>
    </citation>
    <scope>NUCLEOTIDE SEQUENCE [LARGE SCALE GENOMIC DNA]</scope>
    <source>
        <strain evidence="11 12">1ZS3-15</strain>
    </source>
</reference>
<dbReference type="GO" id="GO:0003700">
    <property type="term" value="F:DNA-binding transcription factor activity"/>
    <property type="evidence" value="ECO:0007669"/>
    <property type="project" value="InterPro"/>
</dbReference>
<keyword evidence="12" id="KW-1185">Reference proteome</keyword>
<accession>A0A198AP15</accession>
<dbReference type="PROSITE" id="PS01124">
    <property type="entry name" value="HTH_ARAC_FAMILY_2"/>
    <property type="match status" value="1"/>
</dbReference>
<evidence type="ECO:0000256" key="8">
    <source>
        <dbReference type="PROSITE-ProRule" id="PRU00169"/>
    </source>
</evidence>
<keyword evidence="4" id="KW-0902">Two-component regulatory system</keyword>
<dbReference type="PANTHER" id="PTHR42713:SF3">
    <property type="entry name" value="TRANSCRIPTIONAL REGULATORY PROTEIN HPTR"/>
    <property type="match status" value="1"/>
</dbReference>
<dbReference type="Proteomes" id="UP000078454">
    <property type="component" value="Unassembled WGS sequence"/>
</dbReference>
<feature type="modified residue" description="4-aspartylphosphate" evidence="8">
    <location>
        <position position="54"/>
    </location>
</feature>
<comment type="caution">
    <text evidence="11">The sequence shown here is derived from an EMBL/GenBank/DDBJ whole genome shotgun (WGS) entry which is preliminary data.</text>
</comment>
<dbReference type="PROSITE" id="PS50110">
    <property type="entry name" value="RESPONSE_REGULATORY"/>
    <property type="match status" value="1"/>
</dbReference>
<keyword evidence="7" id="KW-0804">Transcription</keyword>
<evidence type="ECO:0000313" key="11">
    <source>
        <dbReference type="EMBL" id="OAS22736.1"/>
    </source>
</evidence>
<feature type="domain" description="HTH araC/xylS-type" evidence="9">
    <location>
        <begin position="260"/>
        <end position="358"/>
    </location>
</feature>
<dbReference type="InterPro" id="IPR011006">
    <property type="entry name" value="CheY-like_superfamily"/>
</dbReference>
<evidence type="ECO:0000313" key="12">
    <source>
        <dbReference type="Proteomes" id="UP000078454"/>
    </source>
</evidence>
<dbReference type="InterPro" id="IPR051552">
    <property type="entry name" value="HptR"/>
</dbReference>
<dbReference type="AlphaFoldDB" id="A0A198AP15"/>
<dbReference type="GO" id="GO:0000160">
    <property type="term" value="P:phosphorelay signal transduction system"/>
    <property type="evidence" value="ECO:0007669"/>
    <property type="project" value="UniProtKB-KW"/>
</dbReference>
<gene>
    <name evidence="11" type="ORF">A8708_08885</name>
</gene>
<evidence type="ECO:0000256" key="6">
    <source>
        <dbReference type="ARBA" id="ARBA00023125"/>
    </source>
</evidence>
<dbReference type="Gene3D" id="3.40.50.2300">
    <property type="match status" value="1"/>
</dbReference>
<dbReference type="InterPro" id="IPR018060">
    <property type="entry name" value="HTH_AraC"/>
</dbReference>
<dbReference type="PRINTS" id="PR00032">
    <property type="entry name" value="HTHARAC"/>
</dbReference>
<evidence type="ECO:0000256" key="3">
    <source>
        <dbReference type="ARBA" id="ARBA00022553"/>
    </source>
</evidence>
<dbReference type="InterPro" id="IPR001789">
    <property type="entry name" value="Sig_transdc_resp-reg_receiver"/>
</dbReference>
<dbReference type="Gene3D" id="1.10.10.60">
    <property type="entry name" value="Homeodomain-like"/>
    <property type="match status" value="2"/>
</dbReference>
<evidence type="ECO:0000256" key="2">
    <source>
        <dbReference type="ARBA" id="ARBA00022490"/>
    </source>
</evidence>
<dbReference type="RefSeq" id="WP_068662076.1">
    <property type="nucleotide sequence ID" value="NZ_LYPB01000044.1"/>
</dbReference>
<name>A0A198AP15_9BACL</name>
<dbReference type="PANTHER" id="PTHR42713">
    <property type="entry name" value="HISTIDINE KINASE-RELATED"/>
    <property type="match status" value="1"/>
</dbReference>
<keyword evidence="3 8" id="KW-0597">Phosphoprotein</keyword>
<dbReference type="SMART" id="SM00342">
    <property type="entry name" value="HTH_ARAC"/>
    <property type="match status" value="1"/>
</dbReference>
<sequence>MNRLIIVDDEDLIRESLSIQVSEMEGVTVSGSLPNGRKALDWLKEHYADICMTDVRMPLVDGLQLMKEINQLYPWMICIVISSYDDFQYAKKSIELGAVDYVLKPTDSTLLQEAVHKASARIRTGRRNEANQLLLHKLPVYKPMLDSWLEMVLSVYLHGQPLIIVDTLAMLESWVDGRYEILNELSMAWTSLVIEELKKQDIHVKYEEGEDVELGEHNLKHSEVRQYFRLCAVRRLEQAANILMDRARKAKNLQKESVVDQVKRYIEEHYAENWGLQELADHVAMSRSYLAKLFKEQAGMTIWTYCVNVRMRKARDLLLTSSLKSYEIALQVGYENSIHFSRIFKQYHGLNPMEYKERFGGE</sequence>
<evidence type="ECO:0000256" key="5">
    <source>
        <dbReference type="ARBA" id="ARBA00023015"/>
    </source>
</evidence>
<dbReference type="STRING" id="1850517.A8708_08885"/>
<protein>
    <recommendedName>
        <fullName evidence="13">DNA-binding response regulator</fullName>
    </recommendedName>
</protein>
<dbReference type="InterPro" id="IPR020449">
    <property type="entry name" value="Tscrpt_reg_AraC-type_HTH"/>
</dbReference>
<evidence type="ECO:0000259" key="9">
    <source>
        <dbReference type="PROSITE" id="PS01124"/>
    </source>
</evidence>